<dbReference type="EMBL" id="MBUA01000001">
    <property type="protein sequence ID" value="MBC6489570.1"/>
    <property type="molecule type" value="Genomic_DNA"/>
</dbReference>
<evidence type="ECO:0008006" key="4">
    <source>
        <dbReference type="Google" id="ProtNLM"/>
    </source>
</evidence>
<dbReference type="RefSeq" id="WP_187254929.1">
    <property type="nucleotide sequence ID" value="NZ_JBHULF010000006.1"/>
</dbReference>
<keyword evidence="1" id="KW-0732">Signal</keyword>
<name>A0ABR7M3I2_9BACT</name>
<evidence type="ECO:0000256" key="1">
    <source>
        <dbReference type="SAM" id="SignalP"/>
    </source>
</evidence>
<proteinExistence type="predicted"/>
<feature type="chain" id="PRO_5046973715" description="Lipoprotein" evidence="1">
    <location>
        <begin position="18"/>
        <end position="188"/>
    </location>
</feature>
<dbReference type="PROSITE" id="PS51257">
    <property type="entry name" value="PROKAR_LIPOPROTEIN"/>
    <property type="match status" value="1"/>
</dbReference>
<comment type="caution">
    <text evidence="2">The sequence shown here is derived from an EMBL/GenBank/DDBJ whole genome shotgun (WGS) entry which is preliminary data.</text>
</comment>
<dbReference type="Proteomes" id="UP000765802">
    <property type="component" value="Unassembled WGS sequence"/>
</dbReference>
<sequence length="188" mass="20833">MKKTSILLVMLTSLLFAACSKENNGTGTEDKYGNSPRSAVPDALAPATWFYGSFSPLSHYDNAGHELGSDWEAARSYEVTKDGFAEFGQYLGTRTGSCVTEIYSRLKGTIKFEGNKFTFYPVEGNFKTIRRGCSSNNGTTERVASGTDLAPQVYLWKTEVYSGNTFLYVYDVNDTNMESLIFGYDVVK</sequence>
<reference evidence="2 3" key="1">
    <citation type="submission" date="2016-07" db="EMBL/GenBank/DDBJ databases">
        <title>Genome analysis of Flavihumibacter stibioxidans YS-17.</title>
        <authorList>
            <person name="Shi K."/>
            <person name="Han Y."/>
            <person name="Wang G."/>
        </authorList>
    </citation>
    <scope>NUCLEOTIDE SEQUENCE [LARGE SCALE GENOMIC DNA]</scope>
    <source>
        <strain evidence="2 3">YS-17</strain>
    </source>
</reference>
<accession>A0ABR7M3I2</accession>
<keyword evidence="3" id="KW-1185">Reference proteome</keyword>
<feature type="signal peptide" evidence="1">
    <location>
        <begin position="1"/>
        <end position="17"/>
    </location>
</feature>
<organism evidence="2 3">
    <name type="scientific">Flavihumibacter stibioxidans</name>
    <dbReference type="NCBI Taxonomy" id="1834163"/>
    <lineage>
        <taxon>Bacteria</taxon>
        <taxon>Pseudomonadati</taxon>
        <taxon>Bacteroidota</taxon>
        <taxon>Chitinophagia</taxon>
        <taxon>Chitinophagales</taxon>
        <taxon>Chitinophagaceae</taxon>
        <taxon>Flavihumibacter</taxon>
    </lineage>
</organism>
<gene>
    <name evidence="2" type="ORF">BC349_01210</name>
</gene>
<evidence type="ECO:0000313" key="2">
    <source>
        <dbReference type="EMBL" id="MBC6489570.1"/>
    </source>
</evidence>
<evidence type="ECO:0000313" key="3">
    <source>
        <dbReference type="Proteomes" id="UP000765802"/>
    </source>
</evidence>
<protein>
    <recommendedName>
        <fullName evidence="4">Lipoprotein</fullName>
    </recommendedName>
</protein>